<dbReference type="GO" id="GO:0016740">
    <property type="term" value="F:transferase activity"/>
    <property type="evidence" value="ECO:0007669"/>
    <property type="project" value="UniProtKB-KW"/>
</dbReference>
<dbReference type="RefSeq" id="WP_245704175.1">
    <property type="nucleotide sequence ID" value="NZ_FNGI01000005.1"/>
</dbReference>
<proteinExistence type="predicted"/>
<dbReference type="STRING" id="119000.SAMN05661010_02133"/>
<dbReference type="Proteomes" id="UP000198654">
    <property type="component" value="Unassembled WGS sequence"/>
</dbReference>
<protein>
    <submittedName>
        <fullName evidence="1">Glutaconate CoA-transferase subunit B</fullName>
    </submittedName>
</protein>
<dbReference type="EMBL" id="FNGI01000005">
    <property type="protein sequence ID" value="SDL62448.1"/>
    <property type="molecule type" value="Genomic_DNA"/>
</dbReference>
<evidence type="ECO:0000313" key="2">
    <source>
        <dbReference type="Proteomes" id="UP000198654"/>
    </source>
</evidence>
<organism evidence="1 2">
    <name type="scientific">Modicisalibacter muralis</name>
    <dbReference type="NCBI Taxonomy" id="119000"/>
    <lineage>
        <taxon>Bacteria</taxon>
        <taxon>Pseudomonadati</taxon>
        <taxon>Pseudomonadota</taxon>
        <taxon>Gammaproteobacteria</taxon>
        <taxon>Oceanospirillales</taxon>
        <taxon>Halomonadaceae</taxon>
        <taxon>Modicisalibacter</taxon>
    </lineage>
</organism>
<dbReference type="SUPFAM" id="SSF100950">
    <property type="entry name" value="NagB/RpiA/CoA transferase-like"/>
    <property type="match status" value="1"/>
</dbReference>
<accession>A0A1G9LKR4</accession>
<name>A0A1G9LKR4_9GAMM</name>
<sequence length="73" mass="8249">MITDLCVMRPDLETKELVVVSLHPSVSQDYTTETTGWKIRFAEAIEATPEPSDKELDVLRGLKARTERHHAGE</sequence>
<keyword evidence="1" id="KW-0808">Transferase</keyword>
<gene>
    <name evidence="1" type="ORF">SAMN05661010_02133</name>
</gene>
<reference evidence="1 2" key="1">
    <citation type="submission" date="2016-10" db="EMBL/GenBank/DDBJ databases">
        <authorList>
            <person name="de Groot N.N."/>
        </authorList>
    </citation>
    <scope>NUCLEOTIDE SEQUENCE [LARGE SCALE GENOMIC DNA]</scope>
    <source>
        <strain evidence="1 2">DSM 14789</strain>
    </source>
</reference>
<keyword evidence="2" id="KW-1185">Reference proteome</keyword>
<dbReference type="InterPro" id="IPR037171">
    <property type="entry name" value="NagB/RpiA_transferase-like"/>
</dbReference>
<evidence type="ECO:0000313" key="1">
    <source>
        <dbReference type="EMBL" id="SDL62448.1"/>
    </source>
</evidence>
<dbReference type="AlphaFoldDB" id="A0A1G9LKR4"/>
<dbReference type="Gene3D" id="3.40.1080.10">
    <property type="entry name" value="Glutaconate Coenzyme A-transferase"/>
    <property type="match status" value="1"/>
</dbReference>